<proteinExistence type="predicted"/>
<feature type="domain" description="Piwi" evidence="1">
    <location>
        <begin position="1"/>
        <end position="137"/>
    </location>
</feature>
<dbReference type="SUPFAM" id="SSF53098">
    <property type="entry name" value="Ribonuclease H-like"/>
    <property type="match status" value="1"/>
</dbReference>
<dbReference type="AlphaFoldDB" id="A0A093C2A5"/>
<sequence length="137" mass="16311">HGFRYCATVRVQRPRQEIIEDLSYMVRELLIQFYKSTRFKPTRIIFYRDGVPEGQLPQILHYELLAIRDACIKLEKDYQPGITYIVVQKRHHTRLFCADKNERYLDLSFCFLKSGNIPAGTTVDTNITHPFEFDFYL</sequence>
<accession>A0A093C2A5</accession>
<dbReference type="Gene3D" id="3.30.420.10">
    <property type="entry name" value="Ribonuclease H-like superfamily/Ribonuclease H"/>
    <property type="match status" value="1"/>
</dbReference>
<feature type="non-terminal residue" evidence="2">
    <location>
        <position position="1"/>
    </location>
</feature>
<dbReference type="EMBL" id="KL235394">
    <property type="protein sequence ID" value="KFV08548.1"/>
    <property type="molecule type" value="Genomic_DNA"/>
</dbReference>
<evidence type="ECO:0000313" key="3">
    <source>
        <dbReference type="Proteomes" id="UP000053149"/>
    </source>
</evidence>
<feature type="non-terminal residue" evidence="2">
    <location>
        <position position="137"/>
    </location>
</feature>
<dbReference type="InterPro" id="IPR012337">
    <property type="entry name" value="RNaseH-like_sf"/>
</dbReference>
<dbReference type="PANTHER" id="PTHR22891">
    <property type="entry name" value="EUKARYOTIC TRANSLATION INITIATION FACTOR 2C"/>
    <property type="match status" value="1"/>
</dbReference>
<dbReference type="Pfam" id="PF02171">
    <property type="entry name" value="Piwi"/>
    <property type="match status" value="1"/>
</dbReference>
<dbReference type="InterPro" id="IPR036397">
    <property type="entry name" value="RNaseH_sf"/>
</dbReference>
<dbReference type="GO" id="GO:0003676">
    <property type="term" value="F:nucleic acid binding"/>
    <property type="evidence" value="ECO:0007669"/>
    <property type="project" value="InterPro"/>
</dbReference>
<evidence type="ECO:0000259" key="1">
    <source>
        <dbReference type="PROSITE" id="PS50822"/>
    </source>
</evidence>
<organism evidence="2 3">
    <name type="scientific">Pterocles gutturalis</name>
    <name type="common">yellow-throated sandgrouse</name>
    <dbReference type="NCBI Taxonomy" id="240206"/>
    <lineage>
        <taxon>Eukaryota</taxon>
        <taxon>Metazoa</taxon>
        <taxon>Chordata</taxon>
        <taxon>Craniata</taxon>
        <taxon>Vertebrata</taxon>
        <taxon>Euteleostomi</taxon>
        <taxon>Archelosauria</taxon>
        <taxon>Archosauria</taxon>
        <taxon>Dinosauria</taxon>
        <taxon>Saurischia</taxon>
        <taxon>Theropoda</taxon>
        <taxon>Coelurosauria</taxon>
        <taxon>Aves</taxon>
        <taxon>Neognathae</taxon>
        <taxon>Neoaves</taxon>
        <taxon>Columbimorphae</taxon>
        <taxon>Pterocliformes</taxon>
        <taxon>Pteroclidae</taxon>
        <taxon>Pterocles</taxon>
    </lineage>
</organism>
<dbReference type="InterPro" id="IPR003165">
    <property type="entry name" value="Piwi"/>
</dbReference>
<gene>
    <name evidence="2" type="ORF">N339_04397</name>
</gene>
<protein>
    <submittedName>
        <fullName evidence="2">Protein argonaute-1</fullName>
    </submittedName>
</protein>
<name>A0A093C2A5_9AVES</name>
<dbReference type="Proteomes" id="UP000053149">
    <property type="component" value="Unassembled WGS sequence"/>
</dbReference>
<evidence type="ECO:0000313" key="2">
    <source>
        <dbReference type="EMBL" id="KFV08548.1"/>
    </source>
</evidence>
<keyword evidence="3" id="KW-1185">Reference proteome</keyword>
<dbReference type="PROSITE" id="PS50822">
    <property type="entry name" value="PIWI"/>
    <property type="match status" value="1"/>
</dbReference>
<reference evidence="2 3" key="1">
    <citation type="submission" date="2014-04" db="EMBL/GenBank/DDBJ databases">
        <title>Genome evolution of avian class.</title>
        <authorList>
            <person name="Zhang G."/>
            <person name="Li C."/>
        </authorList>
    </citation>
    <scope>NUCLEOTIDE SEQUENCE [LARGE SCALE GENOMIC DNA]</scope>
    <source>
        <strain evidence="2">BGI_N339</strain>
    </source>
</reference>